<dbReference type="Pfam" id="PF07645">
    <property type="entry name" value="EGF_CA"/>
    <property type="match status" value="1"/>
</dbReference>
<dbReference type="Gene3D" id="1.10.510.10">
    <property type="entry name" value="Transferase(Phosphotransferase) domain 1"/>
    <property type="match status" value="1"/>
</dbReference>
<dbReference type="InterPro" id="IPR008271">
    <property type="entry name" value="Ser/Thr_kinase_AS"/>
</dbReference>
<gene>
    <name evidence="21" type="primary">LOC104217655</name>
</gene>
<dbReference type="FunFam" id="2.10.25.10:FF:000038">
    <property type="entry name" value="Fibrillin 2"/>
    <property type="match status" value="1"/>
</dbReference>
<dbReference type="AlphaFoldDB" id="A0A1U7VDY4"/>
<name>A0A1U7VDY4_NICSY</name>
<dbReference type="Gene3D" id="3.30.200.20">
    <property type="entry name" value="Phosphorylase Kinase, domain 1"/>
    <property type="match status" value="1"/>
</dbReference>
<evidence type="ECO:0000313" key="21">
    <source>
        <dbReference type="RefSeq" id="XP_009766257.1"/>
    </source>
</evidence>
<evidence type="ECO:0000256" key="17">
    <source>
        <dbReference type="ARBA" id="ARBA00058961"/>
    </source>
</evidence>
<dbReference type="SUPFAM" id="SSF56112">
    <property type="entry name" value="Protein kinase-like (PK-like)"/>
    <property type="match status" value="1"/>
</dbReference>
<accession>A0A1U7VDY4</accession>
<keyword evidence="2" id="KW-0723">Serine/threonine-protein kinase</keyword>
<dbReference type="eggNOG" id="ENOG502QTAM">
    <property type="taxonomic scope" value="Eukaryota"/>
</dbReference>
<evidence type="ECO:0000256" key="9">
    <source>
        <dbReference type="ARBA" id="ARBA00022741"/>
    </source>
</evidence>
<evidence type="ECO:0000256" key="5">
    <source>
        <dbReference type="ARBA" id="ARBA00022679"/>
    </source>
</evidence>
<evidence type="ECO:0000256" key="12">
    <source>
        <dbReference type="ARBA" id="ARBA00022989"/>
    </source>
</evidence>
<dbReference type="GO" id="GO:0005509">
    <property type="term" value="F:calcium ion binding"/>
    <property type="evidence" value="ECO:0007669"/>
    <property type="project" value="InterPro"/>
</dbReference>
<dbReference type="GO" id="GO:0007166">
    <property type="term" value="P:cell surface receptor signaling pathway"/>
    <property type="evidence" value="ECO:0007669"/>
    <property type="project" value="InterPro"/>
</dbReference>
<keyword evidence="6 18" id="KW-0812">Transmembrane</keyword>
<dbReference type="PANTHER" id="PTHR27005">
    <property type="entry name" value="WALL-ASSOCIATED RECEPTOR KINASE-LIKE 21"/>
    <property type="match status" value="1"/>
</dbReference>
<keyword evidence="7" id="KW-0732">Signal</keyword>
<evidence type="ECO:0000256" key="15">
    <source>
        <dbReference type="ARBA" id="ARBA00047558"/>
    </source>
</evidence>
<comment type="catalytic activity">
    <reaction evidence="15">
        <text>L-seryl-[protein] + ATP = O-phospho-L-seryl-[protein] + ADP + H(+)</text>
        <dbReference type="Rhea" id="RHEA:17989"/>
        <dbReference type="Rhea" id="RHEA-COMP:9863"/>
        <dbReference type="Rhea" id="RHEA-COMP:11604"/>
        <dbReference type="ChEBI" id="CHEBI:15378"/>
        <dbReference type="ChEBI" id="CHEBI:29999"/>
        <dbReference type="ChEBI" id="CHEBI:30616"/>
        <dbReference type="ChEBI" id="CHEBI:83421"/>
        <dbReference type="ChEBI" id="CHEBI:456216"/>
    </reaction>
</comment>
<keyword evidence="20" id="KW-1185">Reference proteome</keyword>
<protein>
    <submittedName>
        <fullName evidence="21">Wall-associated receptor kinase-like 11</fullName>
    </submittedName>
</protein>
<dbReference type="InterPro" id="IPR045274">
    <property type="entry name" value="WAK-like"/>
</dbReference>
<evidence type="ECO:0000256" key="6">
    <source>
        <dbReference type="ARBA" id="ARBA00022692"/>
    </source>
</evidence>
<evidence type="ECO:0000259" key="19">
    <source>
        <dbReference type="PROSITE" id="PS50011"/>
    </source>
</evidence>
<feature type="domain" description="Protein kinase" evidence="19">
    <location>
        <begin position="232"/>
        <end position="516"/>
    </location>
</feature>
<dbReference type="RefSeq" id="XP_009766257.1">
    <property type="nucleotide sequence ID" value="XM_009767955.1"/>
</dbReference>
<dbReference type="GO" id="GO:0004674">
    <property type="term" value="F:protein serine/threonine kinase activity"/>
    <property type="evidence" value="ECO:0007669"/>
    <property type="project" value="UniProtKB-KW"/>
</dbReference>
<dbReference type="PANTHER" id="PTHR27005:SF353">
    <property type="entry name" value="WALL-ASSOCIATED RECEPTOR KINASE-LIKE 22"/>
    <property type="match status" value="1"/>
</dbReference>
<dbReference type="Gene3D" id="2.10.25.10">
    <property type="entry name" value="Laminin"/>
    <property type="match status" value="2"/>
</dbReference>
<evidence type="ECO:0000256" key="1">
    <source>
        <dbReference type="ARBA" id="ARBA00004479"/>
    </source>
</evidence>
<dbReference type="STRING" id="4096.A0A1U7VDY4"/>
<keyword evidence="14" id="KW-1015">Disulfide bond</keyword>
<feature type="transmembrane region" description="Helical" evidence="18">
    <location>
        <begin position="156"/>
        <end position="176"/>
    </location>
</feature>
<dbReference type="InterPro" id="IPR000719">
    <property type="entry name" value="Prot_kinase_dom"/>
</dbReference>
<reference evidence="21" key="2">
    <citation type="submission" date="2025-08" db="UniProtKB">
        <authorList>
            <consortium name="RefSeq"/>
        </authorList>
    </citation>
    <scope>IDENTIFICATION</scope>
    <source>
        <tissue evidence="21">Leaf</tissue>
    </source>
</reference>
<dbReference type="PROSITE" id="PS01187">
    <property type="entry name" value="EGF_CA"/>
    <property type="match status" value="1"/>
</dbReference>
<dbReference type="SMART" id="SM00220">
    <property type="entry name" value="S_TKc"/>
    <property type="match status" value="1"/>
</dbReference>
<keyword evidence="8" id="KW-0677">Repeat</keyword>
<sequence>MPRILFASIQTMNTEKTSWTSSNCTYLLVVEKGIAESEFTQLLGKCKKDDYYNVRQAVNWVIGNVSCDKATRTPKYACGKNSRCVDDTTRPTEGYRCNCSPGYQGNPYLPNGCQDINECASQKGKHSCPNDARCINTPGSFLCEPNDAKHMLTIQLSLGVVAAVTFVILIAVCLWLRKRLQKREEKKAKQKFFKRNGGLLLRQRIPFSKESNGSSLLKLFFKEELEKATDNFSESRILGKGGAGTVYKGMLSDGSIVAVKKSNKMEEDQIEQFINEILILSQINHRHIVKVLGCCLEIEVPLLVYEYISNGTLSSHIHGNLSHNSDPTVSKPSTMILSWDHRLRIAAEVAGALSYMHSCASTPILHRDIKSSNILLDDTFRAVISDFGLSRLLSVDKTHLTTLVGGTFGYMDPQYFRSGKLNDKCDVYAFGVVLAELLTSQRVVSSNIIEDPGLVKRFTLLLKQNLIFEILDTKIIKDLEDEKVILAVAKLANRCLNSNARRRPGMKEVAAELDQLRKRGQDIPHDECFQDNISPRSESSYSCKSYCTEEDNQNSVSHD</sequence>
<dbReference type="Pfam" id="PF00069">
    <property type="entry name" value="Pkinase"/>
    <property type="match status" value="1"/>
</dbReference>
<evidence type="ECO:0000313" key="20">
    <source>
        <dbReference type="Proteomes" id="UP000189701"/>
    </source>
</evidence>
<dbReference type="Proteomes" id="UP000189701">
    <property type="component" value="Unplaced"/>
</dbReference>
<dbReference type="FunFam" id="1.10.510.10:FF:000084">
    <property type="entry name" value="Wall-associated receptor kinase 2"/>
    <property type="match status" value="1"/>
</dbReference>
<evidence type="ECO:0000256" key="14">
    <source>
        <dbReference type="ARBA" id="ARBA00023157"/>
    </source>
</evidence>
<dbReference type="GO" id="GO:0005886">
    <property type="term" value="C:plasma membrane"/>
    <property type="evidence" value="ECO:0007669"/>
    <property type="project" value="TreeGrafter"/>
</dbReference>
<dbReference type="OrthoDB" id="4062651at2759"/>
<comment type="function">
    <text evidence="17">Serine/threonine-protein kinase that may function as a signaling receptor of extracellular matrix component. Binding to pectin may have significance in the control of cell expansion, morphogenesis and development.</text>
</comment>
<dbReference type="FunFam" id="3.30.200.20:FF:000043">
    <property type="entry name" value="Wall-associated receptor kinase 2"/>
    <property type="match status" value="1"/>
</dbReference>
<keyword evidence="5" id="KW-0808">Transferase</keyword>
<dbReference type="CDD" id="cd14066">
    <property type="entry name" value="STKc_IRAK"/>
    <property type="match status" value="1"/>
</dbReference>
<evidence type="ECO:0000256" key="13">
    <source>
        <dbReference type="ARBA" id="ARBA00023136"/>
    </source>
</evidence>
<keyword evidence="13 18" id="KW-0472">Membrane</keyword>
<reference evidence="20" key="1">
    <citation type="journal article" date="2013" name="Genome Biol.">
        <title>Reference genomes and transcriptomes of Nicotiana sylvestris and Nicotiana tomentosiformis.</title>
        <authorList>
            <person name="Sierro N."/>
            <person name="Battey J.N."/>
            <person name="Ouadi S."/>
            <person name="Bovet L."/>
            <person name="Goepfert S."/>
            <person name="Bakaher N."/>
            <person name="Peitsch M.C."/>
            <person name="Ivanov N.V."/>
        </authorList>
    </citation>
    <scope>NUCLEOTIDE SEQUENCE [LARGE SCALE GENOMIC DNA]</scope>
</reference>
<dbReference type="InterPro" id="IPR018097">
    <property type="entry name" value="EGF_Ca-bd_CS"/>
</dbReference>
<dbReference type="CDD" id="cd00055">
    <property type="entry name" value="EGF_Lam"/>
    <property type="match status" value="1"/>
</dbReference>
<comment type="catalytic activity">
    <reaction evidence="16">
        <text>L-threonyl-[protein] + ATP = O-phospho-L-threonyl-[protein] + ADP + H(+)</text>
        <dbReference type="Rhea" id="RHEA:46608"/>
        <dbReference type="Rhea" id="RHEA-COMP:11060"/>
        <dbReference type="Rhea" id="RHEA-COMP:11605"/>
        <dbReference type="ChEBI" id="CHEBI:15378"/>
        <dbReference type="ChEBI" id="CHEBI:30013"/>
        <dbReference type="ChEBI" id="CHEBI:30616"/>
        <dbReference type="ChEBI" id="CHEBI:61977"/>
        <dbReference type="ChEBI" id="CHEBI:456216"/>
    </reaction>
</comment>
<evidence type="ECO:0000256" key="3">
    <source>
        <dbReference type="ARBA" id="ARBA00022536"/>
    </source>
</evidence>
<dbReference type="InterPro" id="IPR049883">
    <property type="entry name" value="NOTCH1_EGF-like"/>
</dbReference>
<keyword evidence="3" id="KW-0245">EGF-like domain</keyword>
<evidence type="ECO:0000256" key="10">
    <source>
        <dbReference type="ARBA" id="ARBA00022777"/>
    </source>
</evidence>
<dbReference type="InterPro" id="IPR002049">
    <property type="entry name" value="LE_dom"/>
</dbReference>
<dbReference type="InterPro" id="IPR011009">
    <property type="entry name" value="Kinase-like_dom_sf"/>
</dbReference>
<proteinExistence type="predicted"/>
<dbReference type="PROSITE" id="PS50011">
    <property type="entry name" value="PROTEIN_KINASE_DOM"/>
    <property type="match status" value="1"/>
</dbReference>
<keyword evidence="9" id="KW-0547">Nucleotide-binding</keyword>
<evidence type="ECO:0000256" key="4">
    <source>
        <dbReference type="ARBA" id="ARBA00022553"/>
    </source>
</evidence>
<evidence type="ECO:0000256" key="8">
    <source>
        <dbReference type="ARBA" id="ARBA00022737"/>
    </source>
</evidence>
<evidence type="ECO:0000256" key="2">
    <source>
        <dbReference type="ARBA" id="ARBA00022527"/>
    </source>
</evidence>
<keyword evidence="4" id="KW-0597">Phosphoprotein</keyword>
<evidence type="ECO:0000256" key="7">
    <source>
        <dbReference type="ARBA" id="ARBA00022729"/>
    </source>
</evidence>
<keyword evidence="10" id="KW-0418">Kinase</keyword>
<dbReference type="PROSITE" id="PS00108">
    <property type="entry name" value="PROTEIN_KINASE_ST"/>
    <property type="match status" value="1"/>
</dbReference>
<comment type="subcellular location">
    <subcellularLocation>
        <location evidence="1">Membrane</location>
        <topology evidence="1">Single-pass type I membrane protein</topology>
    </subcellularLocation>
</comment>
<organism evidence="20 21">
    <name type="scientific">Nicotiana sylvestris</name>
    <name type="common">Wood tobacco</name>
    <name type="synonym">South American tobacco</name>
    <dbReference type="NCBI Taxonomy" id="4096"/>
    <lineage>
        <taxon>Eukaryota</taxon>
        <taxon>Viridiplantae</taxon>
        <taxon>Streptophyta</taxon>
        <taxon>Embryophyta</taxon>
        <taxon>Tracheophyta</taxon>
        <taxon>Spermatophyta</taxon>
        <taxon>Magnoliopsida</taxon>
        <taxon>eudicotyledons</taxon>
        <taxon>Gunneridae</taxon>
        <taxon>Pentapetalae</taxon>
        <taxon>asterids</taxon>
        <taxon>lamiids</taxon>
        <taxon>Solanales</taxon>
        <taxon>Solanaceae</taxon>
        <taxon>Nicotianoideae</taxon>
        <taxon>Nicotianeae</taxon>
        <taxon>Nicotiana</taxon>
    </lineage>
</organism>
<dbReference type="CDD" id="cd00054">
    <property type="entry name" value="EGF_CA"/>
    <property type="match status" value="1"/>
</dbReference>
<evidence type="ECO:0000256" key="11">
    <source>
        <dbReference type="ARBA" id="ARBA00022840"/>
    </source>
</evidence>
<keyword evidence="12 18" id="KW-1133">Transmembrane helix</keyword>
<evidence type="ECO:0000256" key="16">
    <source>
        <dbReference type="ARBA" id="ARBA00047951"/>
    </source>
</evidence>
<evidence type="ECO:0000256" key="18">
    <source>
        <dbReference type="SAM" id="Phobius"/>
    </source>
</evidence>
<keyword evidence="11" id="KW-0067">ATP-binding</keyword>
<dbReference type="GO" id="GO:0005524">
    <property type="term" value="F:ATP binding"/>
    <property type="evidence" value="ECO:0007669"/>
    <property type="project" value="UniProtKB-KW"/>
</dbReference>